<keyword evidence="6" id="KW-1185">Reference proteome</keyword>
<dbReference type="InterPro" id="IPR050903">
    <property type="entry name" value="Bact_Chemotaxis_MeTrfase"/>
</dbReference>
<dbReference type="PROSITE" id="PS50123">
    <property type="entry name" value="CHER"/>
    <property type="match status" value="1"/>
</dbReference>
<dbReference type="KEGG" id="dba:Dbac_1429"/>
<reference evidence="5 6" key="1">
    <citation type="journal article" date="2009" name="Stand. Genomic Sci.">
        <title>Complete genome sequence of Desulfomicrobium baculatum type strain (X).</title>
        <authorList>
            <person name="Copeland A."/>
            <person name="Spring S."/>
            <person name="Goker M."/>
            <person name="Schneider S."/>
            <person name="Lapidus A."/>
            <person name="Del Rio T.G."/>
            <person name="Tice H."/>
            <person name="Cheng J.F."/>
            <person name="Chen F."/>
            <person name="Nolan M."/>
            <person name="Bruce D."/>
            <person name="Goodwin L."/>
            <person name="Pitluck S."/>
            <person name="Ivanova N."/>
            <person name="Mavrommatis K."/>
            <person name="Ovchinnikova G."/>
            <person name="Pati A."/>
            <person name="Chen A."/>
            <person name="Palaniappan K."/>
            <person name="Land M."/>
            <person name="Hauser L."/>
            <person name="Chang Y.J."/>
            <person name="Jeffries C.C."/>
            <person name="Meincke L."/>
            <person name="Sims D."/>
            <person name="Brettin T."/>
            <person name="Detter J.C."/>
            <person name="Han C."/>
            <person name="Chain P."/>
            <person name="Bristow J."/>
            <person name="Eisen J.A."/>
            <person name="Markowitz V."/>
            <person name="Hugenholtz P."/>
            <person name="Kyrpides N.C."/>
            <person name="Klenk H.P."/>
            <person name="Lucas S."/>
        </authorList>
    </citation>
    <scope>NUCLEOTIDE SEQUENCE [LARGE SCALE GENOMIC DNA]</scope>
    <source>
        <strain evidence="6">DSM 4028 / VKM B-1378 / X</strain>
    </source>
</reference>
<dbReference type="InterPro" id="IPR022642">
    <property type="entry name" value="CheR_C"/>
</dbReference>
<evidence type="ECO:0000256" key="3">
    <source>
        <dbReference type="ARBA" id="ARBA00022691"/>
    </source>
</evidence>
<dbReference type="Proteomes" id="UP000002216">
    <property type="component" value="Chromosome"/>
</dbReference>
<proteinExistence type="predicted"/>
<name>C7LTG6_DESBD</name>
<dbReference type="PANTHER" id="PTHR24422:SF19">
    <property type="entry name" value="CHEMOTAXIS PROTEIN METHYLTRANSFERASE"/>
    <property type="match status" value="1"/>
</dbReference>
<dbReference type="eggNOG" id="COG1352">
    <property type="taxonomic scope" value="Bacteria"/>
</dbReference>
<keyword evidence="3" id="KW-0949">S-adenosyl-L-methionine</keyword>
<dbReference type="AlphaFoldDB" id="C7LTG6"/>
<dbReference type="SMART" id="SM00138">
    <property type="entry name" value="MeTrc"/>
    <property type="match status" value="1"/>
</dbReference>
<dbReference type="SUPFAM" id="SSF53335">
    <property type="entry name" value="S-adenosyl-L-methionine-dependent methyltransferases"/>
    <property type="match status" value="1"/>
</dbReference>
<evidence type="ECO:0000256" key="2">
    <source>
        <dbReference type="ARBA" id="ARBA00022679"/>
    </source>
</evidence>
<keyword evidence="1 5" id="KW-0489">Methyltransferase</keyword>
<evidence type="ECO:0000313" key="5">
    <source>
        <dbReference type="EMBL" id="ACU89523.1"/>
    </source>
</evidence>
<dbReference type="PANTHER" id="PTHR24422">
    <property type="entry name" value="CHEMOTAXIS PROTEIN METHYLTRANSFERASE"/>
    <property type="match status" value="1"/>
</dbReference>
<dbReference type="Gene3D" id="3.40.50.150">
    <property type="entry name" value="Vaccinia Virus protein VP39"/>
    <property type="match status" value="1"/>
</dbReference>
<gene>
    <name evidence="5" type="ordered locus">Dbac_1429</name>
</gene>
<evidence type="ECO:0000259" key="4">
    <source>
        <dbReference type="PROSITE" id="PS50123"/>
    </source>
</evidence>
<dbReference type="STRING" id="525897.Dbac_1429"/>
<sequence length="221" mass="24842">MHMSSEENTFRSGLRLELPYLVDALGKDHGFLHDARQFEFLAEIVADHHLNGSTPLSSFLVAGCDRGLDAYSLCITLLEEAKEHSGLQFSILATDFLPVNVSQAKRGVYSSSSVRDLPQALIKRYFLRSRNSATNLVRLRPGVRDMVNFRCQDIFESFALREPMDVIVCRQVLHHFHPALALALAGRLRQYLAPGGILVLGARMPRMPGFRHLDHALYQAI</sequence>
<dbReference type="InterPro" id="IPR029063">
    <property type="entry name" value="SAM-dependent_MTases_sf"/>
</dbReference>
<dbReference type="HOGENOM" id="CLU_1248964_0_0_7"/>
<evidence type="ECO:0000256" key="1">
    <source>
        <dbReference type="ARBA" id="ARBA00022603"/>
    </source>
</evidence>
<protein>
    <submittedName>
        <fullName evidence="5">MCP methyltransferase, CheR-type</fullName>
    </submittedName>
</protein>
<accession>C7LTG6</accession>
<dbReference type="OrthoDB" id="5470519at2"/>
<feature type="domain" description="CheR-type methyltransferase" evidence="4">
    <location>
        <begin position="31"/>
        <end position="201"/>
    </location>
</feature>
<dbReference type="PRINTS" id="PR00996">
    <property type="entry name" value="CHERMTFRASE"/>
</dbReference>
<organism evidence="5 6">
    <name type="scientific">Desulfomicrobium baculatum (strain DSM 4028 / VKM B-1378 / X)</name>
    <name type="common">Desulfovibrio baculatus</name>
    <dbReference type="NCBI Taxonomy" id="525897"/>
    <lineage>
        <taxon>Bacteria</taxon>
        <taxon>Pseudomonadati</taxon>
        <taxon>Thermodesulfobacteriota</taxon>
        <taxon>Desulfovibrionia</taxon>
        <taxon>Desulfovibrionales</taxon>
        <taxon>Desulfomicrobiaceae</taxon>
        <taxon>Desulfomicrobium</taxon>
    </lineage>
</organism>
<evidence type="ECO:0000313" key="6">
    <source>
        <dbReference type="Proteomes" id="UP000002216"/>
    </source>
</evidence>
<dbReference type="GO" id="GO:0008757">
    <property type="term" value="F:S-adenosylmethionine-dependent methyltransferase activity"/>
    <property type="evidence" value="ECO:0007669"/>
    <property type="project" value="InterPro"/>
</dbReference>
<dbReference type="EMBL" id="CP001629">
    <property type="protein sequence ID" value="ACU89523.1"/>
    <property type="molecule type" value="Genomic_DNA"/>
</dbReference>
<dbReference type="Pfam" id="PF01739">
    <property type="entry name" value="CheR"/>
    <property type="match status" value="1"/>
</dbReference>
<dbReference type="GO" id="GO:0032259">
    <property type="term" value="P:methylation"/>
    <property type="evidence" value="ECO:0007669"/>
    <property type="project" value="UniProtKB-KW"/>
</dbReference>
<dbReference type="InterPro" id="IPR000780">
    <property type="entry name" value="CheR_MeTrfase"/>
</dbReference>
<keyword evidence="2 5" id="KW-0808">Transferase</keyword>
<dbReference type="RefSeq" id="WP_015773617.1">
    <property type="nucleotide sequence ID" value="NC_013173.1"/>
</dbReference>